<feature type="region of interest" description="Disordered" evidence="1">
    <location>
        <begin position="1"/>
        <end position="20"/>
    </location>
</feature>
<dbReference type="Proteomes" id="UP000625568">
    <property type="component" value="Chromosome 2"/>
</dbReference>
<dbReference type="AlphaFoldDB" id="A0A892IAU7"/>
<dbReference type="RefSeq" id="WP_123806712.1">
    <property type="nucleotide sequence ID" value="NZ_CABVPR010000041.1"/>
</dbReference>
<keyword evidence="3" id="KW-1185">Reference proteome</keyword>
<reference evidence="2 3" key="1">
    <citation type="submission" date="2021-02" db="EMBL/GenBank/DDBJ databases">
        <title>FDA dAtabase for Regulatory Grade micrObial Sequences (FDA-ARGOS): Supporting development and validation of Infectious Disease Dx tests.</title>
        <authorList>
            <person name="Minogue T."/>
            <person name="Wolcott M."/>
            <person name="Wasieloski L."/>
            <person name="Aguilar W."/>
            <person name="Moore D."/>
            <person name="Jaissle J."/>
            <person name="Tallon L."/>
            <person name="Sadzewicz L."/>
            <person name="Zhao X."/>
            <person name="Boylan J."/>
            <person name="Ott S."/>
            <person name="Bowen H."/>
            <person name="Vavikolanu K."/>
            <person name="Mehta A."/>
            <person name="Aluvathingal J."/>
            <person name="Nadendla S."/>
            <person name="Yan Y."/>
            <person name="Sichtig H."/>
        </authorList>
    </citation>
    <scope>NUCLEOTIDE SEQUENCE [LARGE SCALE GENOMIC DNA]</scope>
    <source>
        <strain evidence="2 3">FDAARGOS_1272</strain>
    </source>
</reference>
<protein>
    <submittedName>
        <fullName evidence="2">Uncharacterized protein</fullName>
    </submittedName>
</protein>
<evidence type="ECO:0000313" key="2">
    <source>
        <dbReference type="EMBL" id="QRO80066.1"/>
    </source>
</evidence>
<accession>A0A892IAU7</accession>
<organism evidence="2 3">
    <name type="scientific">Burkholderia dolosa</name>
    <dbReference type="NCBI Taxonomy" id="152500"/>
    <lineage>
        <taxon>Bacteria</taxon>
        <taxon>Pseudomonadati</taxon>
        <taxon>Pseudomonadota</taxon>
        <taxon>Betaproteobacteria</taxon>
        <taxon>Burkholderiales</taxon>
        <taxon>Burkholderiaceae</taxon>
        <taxon>Burkholderia</taxon>
        <taxon>Burkholderia cepacia complex</taxon>
    </lineage>
</organism>
<proteinExistence type="predicted"/>
<dbReference type="EMBL" id="CP069483">
    <property type="protein sequence ID" value="QRO80066.1"/>
    <property type="molecule type" value="Genomic_DNA"/>
</dbReference>
<name>A0A892IAU7_9BURK</name>
<evidence type="ECO:0000256" key="1">
    <source>
        <dbReference type="SAM" id="MobiDB-lite"/>
    </source>
</evidence>
<dbReference type="GeneID" id="93129985"/>
<evidence type="ECO:0000313" key="3">
    <source>
        <dbReference type="Proteomes" id="UP000625568"/>
    </source>
</evidence>
<gene>
    <name evidence="2" type="ORF">I6K02_17060</name>
</gene>
<sequence>MDEFTGKRQPRRLLERHDGSMIRMTKRVAAAAARIAGAGGQLRSGAGAVHSSAAELLVVT</sequence>